<protein>
    <submittedName>
        <fullName evidence="1">Uncharacterized protein</fullName>
    </submittedName>
</protein>
<gene>
    <name evidence="1" type="ordered locus">A2cp1_1907</name>
</gene>
<organism evidence="1 2">
    <name type="scientific">Anaeromyxobacter dehalogenans (strain ATCC BAA-258 / DSM 21875 / 2CP-1)</name>
    <dbReference type="NCBI Taxonomy" id="455488"/>
    <lineage>
        <taxon>Bacteria</taxon>
        <taxon>Pseudomonadati</taxon>
        <taxon>Myxococcota</taxon>
        <taxon>Myxococcia</taxon>
        <taxon>Myxococcales</taxon>
        <taxon>Cystobacterineae</taxon>
        <taxon>Anaeromyxobacteraceae</taxon>
        <taxon>Anaeromyxobacter</taxon>
    </lineage>
</organism>
<dbReference type="SUPFAM" id="SSF82649">
    <property type="entry name" value="SufE/NifU"/>
    <property type="match status" value="1"/>
</dbReference>
<evidence type="ECO:0000313" key="2">
    <source>
        <dbReference type="Proteomes" id="UP000007089"/>
    </source>
</evidence>
<evidence type="ECO:0000313" key="1">
    <source>
        <dbReference type="EMBL" id="ACL65249.1"/>
    </source>
</evidence>
<proteinExistence type="predicted"/>
<dbReference type="KEGG" id="acp:A2cp1_1907"/>
<accession>B8J759</accession>
<dbReference type="Proteomes" id="UP000007089">
    <property type="component" value="Chromosome"/>
</dbReference>
<dbReference type="Gene3D" id="3.90.1010.10">
    <property type="match status" value="1"/>
</dbReference>
<dbReference type="RefSeq" id="WP_012633165.1">
    <property type="nucleotide sequence ID" value="NC_011891.1"/>
</dbReference>
<reference evidence="1" key="1">
    <citation type="submission" date="2009-01" db="EMBL/GenBank/DDBJ databases">
        <title>Complete sequence of Anaeromyxobacter dehalogenans 2CP-1.</title>
        <authorList>
            <consortium name="US DOE Joint Genome Institute"/>
            <person name="Lucas S."/>
            <person name="Copeland A."/>
            <person name="Lapidus A."/>
            <person name="Glavina del Rio T."/>
            <person name="Dalin E."/>
            <person name="Tice H."/>
            <person name="Bruce D."/>
            <person name="Goodwin L."/>
            <person name="Pitluck S."/>
            <person name="Saunders E."/>
            <person name="Brettin T."/>
            <person name="Detter J.C."/>
            <person name="Han C."/>
            <person name="Larimer F."/>
            <person name="Land M."/>
            <person name="Hauser L."/>
            <person name="Kyrpides N."/>
            <person name="Ovchinnikova G."/>
            <person name="Beliaev A.S."/>
            <person name="Richardson P."/>
        </authorList>
    </citation>
    <scope>NUCLEOTIDE SEQUENCE</scope>
    <source>
        <strain evidence="1">2CP-1</strain>
    </source>
</reference>
<dbReference type="AlphaFoldDB" id="B8J759"/>
<sequence>MSRSVADLVSSLRHGAAVDRADRAGGADGGERLRVRIGLWLERERVVRARFRATTCASLLAYAEAACALLEAGTPPGDLTPALLRAQVSGVHPVHLDRADLVAAAVRAAAAQPEGSSA</sequence>
<dbReference type="EMBL" id="CP001359">
    <property type="protein sequence ID" value="ACL65249.1"/>
    <property type="molecule type" value="Genomic_DNA"/>
</dbReference>
<name>B8J759_ANAD2</name>
<dbReference type="HOGENOM" id="CLU_2103889_0_0_7"/>
<keyword evidence="2" id="KW-1185">Reference proteome</keyword>